<dbReference type="GO" id="GO:0004553">
    <property type="term" value="F:hydrolase activity, hydrolyzing O-glycosyl compounds"/>
    <property type="evidence" value="ECO:0007669"/>
    <property type="project" value="InterPro"/>
</dbReference>
<gene>
    <name evidence="9" type="ORF">B0I35DRAFT_476962</name>
</gene>
<dbReference type="GO" id="GO:0005576">
    <property type="term" value="C:extracellular region"/>
    <property type="evidence" value="ECO:0007669"/>
    <property type="project" value="InterPro"/>
</dbReference>
<evidence type="ECO:0000256" key="5">
    <source>
        <dbReference type="RuleBase" id="RU361187"/>
    </source>
</evidence>
<evidence type="ECO:0000313" key="9">
    <source>
        <dbReference type="EMBL" id="KAH7323071.1"/>
    </source>
</evidence>
<comment type="caution">
    <text evidence="9">The sequence shown here is derived from an EMBL/GenBank/DDBJ whole genome shotgun (WGS) entry which is preliminary data.</text>
</comment>
<dbReference type="Gene3D" id="2.115.10.20">
    <property type="entry name" value="Glycosyl hydrolase domain, family 43"/>
    <property type="match status" value="1"/>
</dbReference>
<dbReference type="InterPro" id="IPR013320">
    <property type="entry name" value="ConA-like_dom_sf"/>
</dbReference>
<dbReference type="InterPro" id="IPR000254">
    <property type="entry name" value="CBD"/>
</dbReference>
<dbReference type="PROSITE" id="PS51164">
    <property type="entry name" value="CBM1_2"/>
    <property type="match status" value="1"/>
</dbReference>
<feature type="compositionally biased region" description="Low complexity" evidence="6">
    <location>
        <begin position="70"/>
        <end position="90"/>
    </location>
</feature>
<evidence type="ECO:0000259" key="8">
    <source>
        <dbReference type="PROSITE" id="PS51164"/>
    </source>
</evidence>
<organism evidence="9 10">
    <name type="scientific">Stachybotrys elegans</name>
    <dbReference type="NCBI Taxonomy" id="80388"/>
    <lineage>
        <taxon>Eukaryota</taxon>
        <taxon>Fungi</taxon>
        <taxon>Dikarya</taxon>
        <taxon>Ascomycota</taxon>
        <taxon>Pezizomycotina</taxon>
        <taxon>Sordariomycetes</taxon>
        <taxon>Hypocreomycetidae</taxon>
        <taxon>Hypocreales</taxon>
        <taxon>Stachybotryaceae</taxon>
        <taxon>Stachybotrys</taxon>
    </lineage>
</organism>
<dbReference type="Gene3D" id="2.60.120.200">
    <property type="match status" value="1"/>
</dbReference>
<dbReference type="Pfam" id="PF04616">
    <property type="entry name" value="Glyco_hydro_43"/>
    <property type="match status" value="1"/>
</dbReference>
<evidence type="ECO:0000256" key="3">
    <source>
        <dbReference type="ARBA" id="ARBA00022801"/>
    </source>
</evidence>
<evidence type="ECO:0000313" key="10">
    <source>
        <dbReference type="Proteomes" id="UP000813444"/>
    </source>
</evidence>
<proteinExistence type="inferred from homology"/>
<dbReference type="InterPro" id="IPR023296">
    <property type="entry name" value="Glyco_hydro_beta-prop_sf"/>
</dbReference>
<dbReference type="EMBL" id="JAGPNK010000004">
    <property type="protein sequence ID" value="KAH7323071.1"/>
    <property type="molecule type" value="Genomic_DNA"/>
</dbReference>
<comment type="similarity">
    <text evidence="1 5">Belongs to the glycosyl hydrolase 43 family.</text>
</comment>
<accession>A0A8K0WT47</accession>
<dbReference type="GO" id="GO:0030248">
    <property type="term" value="F:cellulose binding"/>
    <property type="evidence" value="ECO:0007669"/>
    <property type="project" value="InterPro"/>
</dbReference>
<evidence type="ECO:0000256" key="7">
    <source>
        <dbReference type="SAM" id="SignalP"/>
    </source>
</evidence>
<dbReference type="PROSITE" id="PS00562">
    <property type="entry name" value="CBM1_1"/>
    <property type="match status" value="1"/>
</dbReference>
<dbReference type="SUPFAM" id="SSF57180">
    <property type="entry name" value="Cellulose-binding domain"/>
    <property type="match status" value="1"/>
</dbReference>
<dbReference type="InterPro" id="IPR006710">
    <property type="entry name" value="Glyco_hydro_43"/>
</dbReference>
<feature type="chain" id="PRO_5035434440" evidence="7">
    <location>
        <begin position="20"/>
        <end position="586"/>
    </location>
</feature>
<dbReference type="GO" id="GO:0005975">
    <property type="term" value="P:carbohydrate metabolic process"/>
    <property type="evidence" value="ECO:0007669"/>
    <property type="project" value="InterPro"/>
</dbReference>
<name>A0A8K0WT47_9HYPO</name>
<dbReference type="PANTHER" id="PTHR42812:SF15">
    <property type="entry name" value="HYDROLASE, PUTATIVE (AFU_ORTHOLOGUE AFUA_2G00930)-RELATED"/>
    <property type="match status" value="1"/>
</dbReference>
<protein>
    <submittedName>
        <fullName evidence="9">Xylosidase/glycosyl hydrolase</fullName>
    </submittedName>
</protein>
<dbReference type="SUPFAM" id="SSF75005">
    <property type="entry name" value="Arabinanase/levansucrase/invertase"/>
    <property type="match status" value="1"/>
</dbReference>
<dbReference type="Proteomes" id="UP000813444">
    <property type="component" value="Unassembled WGS sequence"/>
</dbReference>
<dbReference type="SUPFAM" id="SSF49899">
    <property type="entry name" value="Concanavalin A-like lectins/glucanases"/>
    <property type="match status" value="1"/>
</dbReference>
<dbReference type="PANTHER" id="PTHR42812">
    <property type="entry name" value="BETA-XYLOSIDASE"/>
    <property type="match status" value="1"/>
</dbReference>
<evidence type="ECO:0000256" key="1">
    <source>
        <dbReference type="ARBA" id="ARBA00009865"/>
    </source>
</evidence>
<keyword evidence="3 5" id="KW-0378">Hydrolase</keyword>
<dbReference type="InterPro" id="IPR035971">
    <property type="entry name" value="CBD_sf"/>
</dbReference>
<dbReference type="Pfam" id="PF17851">
    <property type="entry name" value="GH43_C2"/>
    <property type="match status" value="1"/>
</dbReference>
<feature type="region of interest" description="Disordered" evidence="6">
    <location>
        <begin position="62"/>
        <end position="92"/>
    </location>
</feature>
<evidence type="ECO:0000256" key="4">
    <source>
        <dbReference type="ARBA" id="ARBA00023295"/>
    </source>
</evidence>
<dbReference type="SMART" id="SM00236">
    <property type="entry name" value="fCBD"/>
    <property type="match status" value="1"/>
</dbReference>
<keyword evidence="2 7" id="KW-0732">Signal</keyword>
<reference evidence="9" key="1">
    <citation type="journal article" date="2021" name="Nat. Commun.">
        <title>Genetic determinants of endophytism in the Arabidopsis root mycobiome.</title>
        <authorList>
            <person name="Mesny F."/>
            <person name="Miyauchi S."/>
            <person name="Thiergart T."/>
            <person name="Pickel B."/>
            <person name="Atanasova L."/>
            <person name="Karlsson M."/>
            <person name="Huettel B."/>
            <person name="Barry K.W."/>
            <person name="Haridas S."/>
            <person name="Chen C."/>
            <person name="Bauer D."/>
            <person name="Andreopoulos W."/>
            <person name="Pangilinan J."/>
            <person name="LaButti K."/>
            <person name="Riley R."/>
            <person name="Lipzen A."/>
            <person name="Clum A."/>
            <person name="Drula E."/>
            <person name="Henrissat B."/>
            <person name="Kohler A."/>
            <person name="Grigoriev I.V."/>
            <person name="Martin F.M."/>
            <person name="Hacquard S."/>
        </authorList>
    </citation>
    <scope>NUCLEOTIDE SEQUENCE</scope>
    <source>
        <strain evidence="9">MPI-CAGE-CH-0235</strain>
    </source>
</reference>
<evidence type="ECO:0000256" key="6">
    <source>
        <dbReference type="SAM" id="MobiDB-lite"/>
    </source>
</evidence>
<dbReference type="AlphaFoldDB" id="A0A8K0WT47"/>
<feature type="signal peptide" evidence="7">
    <location>
        <begin position="1"/>
        <end position="19"/>
    </location>
</feature>
<dbReference type="Pfam" id="PF00734">
    <property type="entry name" value="CBM_1"/>
    <property type="match status" value="1"/>
</dbReference>
<dbReference type="InterPro" id="IPR041542">
    <property type="entry name" value="GH43_C2"/>
</dbReference>
<dbReference type="OrthoDB" id="2139957at2759"/>
<dbReference type="InterPro" id="IPR051795">
    <property type="entry name" value="Glycosyl_Hydrlase_43"/>
</dbReference>
<evidence type="ECO:0000256" key="2">
    <source>
        <dbReference type="ARBA" id="ARBA00022729"/>
    </source>
</evidence>
<keyword evidence="10" id="KW-1185">Reference proteome</keyword>
<feature type="domain" description="CBM1" evidence="8">
    <location>
        <begin position="19"/>
        <end position="55"/>
    </location>
</feature>
<dbReference type="CDD" id="cd09001">
    <property type="entry name" value="GH43_FsAxh1-like"/>
    <property type="match status" value="1"/>
</dbReference>
<sequence>MLSTTYLAAAASLITAAFAQSPAWGQCGGEGWTGPTTCVSGYCCQASNQWYSQCVPSSSCGGGGDPPPATTRTSAPPAASSTRSGGAAPTQSFTNPVLWEDLADNEVIRVGEDYYYTSSTMHYSPGAPILHSKDLVNWEYIGHAVPTLDWGNKYNLNGARAYVNGIWASTMRYRRSNGLWYWLGCIDFGTTYVYTATSPTGPWRLGGRINTCYYDAGMLIDDDDTIWVAYGNSQISVARLSADGFSQVSTQRVFTTPSSIGTLEGSRFYKRNGQYYIWLTRPANGQYVIKSSSPQSGYGNANQVLLNLRSPVSGSGIPHQGSLVDTPNGDWYYMAFIDAYPGGRIPVLAPITWTGDGWPTITTVNGGWGASYRYPVTPLTLGGTLGRDGFSGTSLGPQWEWNHNPDTSRFTVNNGLTLSAATVTNDLYWARNTLTKRIHGPVGTGTLELDFSRMADGDRAGLALFRDRSAWVGIARDGSTYRVQYVTGLNLGTGNGWPTQGTGTVSASASISGTKVWLRIRADIAPGGSRSATFFWSTNGSSFTQIGGTFAMNTDWQFFMGYRYGIFEYATRALGGSVNVVSFTSA</sequence>
<keyword evidence="4 5" id="KW-0326">Glycosidase</keyword>